<dbReference type="Pfam" id="PF13855">
    <property type="entry name" value="LRR_8"/>
    <property type="match status" value="5"/>
</dbReference>
<dbReference type="InterPro" id="IPR043504">
    <property type="entry name" value="Peptidase_S1_PA_chymotrypsin"/>
</dbReference>
<dbReference type="InterPro" id="IPR050328">
    <property type="entry name" value="Dev_Immune_Receptor"/>
</dbReference>
<organism evidence="5 6">
    <name type="scientific">Dreissena polymorpha</name>
    <name type="common">Zebra mussel</name>
    <name type="synonym">Mytilus polymorpha</name>
    <dbReference type="NCBI Taxonomy" id="45954"/>
    <lineage>
        <taxon>Eukaryota</taxon>
        <taxon>Metazoa</taxon>
        <taxon>Spiralia</taxon>
        <taxon>Lophotrochozoa</taxon>
        <taxon>Mollusca</taxon>
        <taxon>Bivalvia</taxon>
        <taxon>Autobranchia</taxon>
        <taxon>Heteroconchia</taxon>
        <taxon>Euheterodonta</taxon>
        <taxon>Imparidentia</taxon>
        <taxon>Neoheterodontei</taxon>
        <taxon>Myida</taxon>
        <taxon>Dreissenoidea</taxon>
        <taxon>Dreissenidae</taxon>
        <taxon>Dreissena</taxon>
    </lineage>
</organism>
<feature type="domain" description="LRRCT" evidence="4">
    <location>
        <begin position="610"/>
        <end position="663"/>
    </location>
</feature>
<dbReference type="InterPro" id="IPR001611">
    <property type="entry name" value="Leu-rich_rpt"/>
</dbReference>
<evidence type="ECO:0000259" key="4">
    <source>
        <dbReference type="SMART" id="SM00082"/>
    </source>
</evidence>
<keyword evidence="1" id="KW-0433">Leucine-rich repeat</keyword>
<dbReference type="PROSITE" id="PS51450">
    <property type="entry name" value="LRR"/>
    <property type="match status" value="5"/>
</dbReference>
<dbReference type="Gene3D" id="2.40.10.10">
    <property type="entry name" value="Trypsin-like serine proteases"/>
    <property type="match status" value="1"/>
</dbReference>
<dbReference type="InterPro" id="IPR032675">
    <property type="entry name" value="LRR_dom_sf"/>
</dbReference>
<proteinExistence type="predicted"/>
<evidence type="ECO:0000313" key="6">
    <source>
        <dbReference type="Proteomes" id="UP000828390"/>
    </source>
</evidence>
<dbReference type="AlphaFoldDB" id="A0A9D4DP42"/>
<evidence type="ECO:0000313" key="5">
    <source>
        <dbReference type="EMBL" id="KAH3752623.1"/>
    </source>
</evidence>
<dbReference type="EMBL" id="JAIWYP010000010">
    <property type="protein sequence ID" value="KAH3752623.1"/>
    <property type="molecule type" value="Genomic_DNA"/>
</dbReference>
<reference evidence="5" key="2">
    <citation type="submission" date="2020-11" db="EMBL/GenBank/DDBJ databases">
        <authorList>
            <person name="McCartney M.A."/>
            <person name="Auch B."/>
            <person name="Kono T."/>
            <person name="Mallez S."/>
            <person name="Becker A."/>
            <person name="Gohl D.M."/>
            <person name="Silverstein K.A.T."/>
            <person name="Koren S."/>
            <person name="Bechman K.B."/>
            <person name="Herman A."/>
            <person name="Abrahante J.E."/>
            <person name="Garbe J."/>
        </authorList>
    </citation>
    <scope>NUCLEOTIDE SEQUENCE</scope>
    <source>
        <strain evidence="5">Duluth1</strain>
        <tissue evidence="5">Whole animal</tissue>
    </source>
</reference>
<dbReference type="SUPFAM" id="SSF52058">
    <property type="entry name" value="L domain-like"/>
    <property type="match status" value="2"/>
</dbReference>
<dbReference type="SMART" id="SM00369">
    <property type="entry name" value="LRR_TYP"/>
    <property type="match status" value="17"/>
</dbReference>
<reference evidence="5" key="1">
    <citation type="journal article" date="2019" name="bioRxiv">
        <title>The Genome of the Zebra Mussel, Dreissena polymorpha: A Resource for Invasive Species Research.</title>
        <authorList>
            <person name="McCartney M.A."/>
            <person name="Auch B."/>
            <person name="Kono T."/>
            <person name="Mallez S."/>
            <person name="Zhang Y."/>
            <person name="Obille A."/>
            <person name="Becker A."/>
            <person name="Abrahante J.E."/>
            <person name="Garbe J."/>
            <person name="Badalamenti J.P."/>
            <person name="Herman A."/>
            <person name="Mangelson H."/>
            <person name="Liachko I."/>
            <person name="Sullivan S."/>
            <person name="Sone E.D."/>
            <person name="Koren S."/>
            <person name="Silverstein K.A.T."/>
            <person name="Beckman K.B."/>
            <person name="Gohl D.M."/>
        </authorList>
    </citation>
    <scope>NUCLEOTIDE SEQUENCE</scope>
    <source>
        <strain evidence="5">Duluth1</strain>
        <tissue evidence="5">Whole animal</tissue>
    </source>
</reference>
<dbReference type="Gene3D" id="3.80.10.10">
    <property type="entry name" value="Ribonuclease Inhibitor"/>
    <property type="match status" value="3"/>
</dbReference>
<dbReference type="FunFam" id="3.80.10.10:FF:001164">
    <property type="entry name" value="GH01279p"/>
    <property type="match status" value="1"/>
</dbReference>
<keyword evidence="3" id="KW-0677">Repeat</keyword>
<name>A0A9D4DP42_DREPO</name>
<keyword evidence="6" id="KW-1185">Reference proteome</keyword>
<comment type="caution">
    <text evidence="5">The sequence shown here is derived from an EMBL/GenBank/DDBJ whole genome shotgun (WGS) entry which is preliminary data.</text>
</comment>
<dbReference type="SMART" id="SM00365">
    <property type="entry name" value="LRR_SD22"/>
    <property type="match status" value="9"/>
</dbReference>
<dbReference type="InterPro" id="IPR000483">
    <property type="entry name" value="Cys-rich_flank_reg_C"/>
</dbReference>
<sequence>MDFRVFPEVKSQLRGIRFASKQELTVAAKRIVSFFDADWYKDTFDKWISRHIKCIRVGDAFKLTLYGDSSITVGDRITQLTYLRPNSFLDGTEIRQLTISANNLKILYPFIFQNVPLVENLALQNNNISHISAASFQGLDNLLELRLSDNTLQSLSPNIFNSLTRLEFLFLNGNKLSAIHHNVLQSLKSLKHIDLSRNDFRTLTDTVFDGATNLEELLLNENQIWNINARWFKQLNSLRRLELRANAITRIDPSTFETVFNLITLSLSANSINSIANGAFKNLSLLQDLNIGTNDIRTLEPACFVGLKTLTTLTLSDNKLSFINNITFTATPNLKQLFLSKNVISDIEEAALHPLDTLEELDISYNKLKIIRSKTFRGLLNLMSLNLEHNIISEIENDAFIVAPLNQLSKLTWLSLQYNNLKAIDSYALFGLPHLKFLNLGHNAIKYIHKKSFYTLSSLHNLLLNDNNIRAFEDSTFVNLKNLFSMNLDNNKVATVQDNTFIGLVNLRDMNFVFNGLEHITPNAFRHFVNLETLKLQKNLLPTFNFSDLVMSKKLSLVDFTGNRLFELSFPKEKNQDIRQLVLSENQIQTMSPEIVNVVAHGGNVWLNDNPLSCDCRLSWLHEYTRNLYKFRLLGSSKTFCSSPASYYGIKVTDVISNKLTCDNSTVAKTLTCQNLQIMYTARGQEEAVKKFKKEARSWHVTLKGVHKVSNTTRTCYGTLLTDDWVITRQSCAKDFLPFNSSSVVLKIGRKESRDILLSVDFDSDVSVADFDVRLVKLVPKSRDHSTVIPCILSHAQFYHLSRVLSTAVFTTRLYQNETQKWRLSAKRGKLLRRCDHSSDICVRFRFPNGSENTNIQGSPLSLNYQGVWYLAGLGDSRNTTQNAIQTFTPLWSVSNWIANTIYEVDTKCKLHKRKNQPMSGQCEELALQGTLYSDRILSV</sequence>
<dbReference type="InterPro" id="IPR009003">
    <property type="entry name" value="Peptidase_S1_PA"/>
</dbReference>
<dbReference type="InterPro" id="IPR003591">
    <property type="entry name" value="Leu-rich_rpt_typical-subtyp"/>
</dbReference>
<accession>A0A9D4DP42</accession>
<dbReference type="SMART" id="SM00082">
    <property type="entry name" value="LRRCT"/>
    <property type="match status" value="1"/>
</dbReference>
<dbReference type="Proteomes" id="UP000828390">
    <property type="component" value="Unassembled WGS sequence"/>
</dbReference>
<keyword evidence="2" id="KW-0732">Signal</keyword>
<gene>
    <name evidence="5" type="ORF">DPMN_187244</name>
</gene>
<dbReference type="PANTHER" id="PTHR24373">
    <property type="entry name" value="SLIT RELATED LEUCINE-RICH REPEAT NEURONAL PROTEIN"/>
    <property type="match status" value="1"/>
</dbReference>
<evidence type="ECO:0000256" key="2">
    <source>
        <dbReference type="ARBA" id="ARBA00022729"/>
    </source>
</evidence>
<dbReference type="PANTHER" id="PTHR24373:SF275">
    <property type="entry name" value="TIR DOMAIN-CONTAINING PROTEIN"/>
    <property type="match status" value="1"/>
</dbReference>
<evidence type="ECO:0000256" key="3">
    <source>
        <dbReference type="ARBA" id="ARBA00022737"/>
    </source>
</evidence>
<dbReference type="SUPFAM" id="SSF50494">
    <property type="entry name" value="Trypsin-like serine proteases"/>
    <property type="match status" value="1"/>
</dbReference>
<protein>
    <recommendedName>
        <fullName evidence="4">LRRCT domain-containing protein</fullName>
    </recommendedName>
</protein>
<evidence type="ECO:0000256" key="1">
    <source>
        <dbReference type="ARBA" id="ARBA00022614"/>
    </source>
</evidence>